<dbReference type="InterPro" id="IPR046341">
    <property type="entry name" value="SET_dom_sf"/>
</dbReference>
<dbReference type="InterPro" id="IPR053209">
    <property type="entry name" value="Gramillin-biosynth_MTr"/>
</dbReference>
<dbReference type="SMART" id="SM00317">
    <property type="entry name" value="SET"/>
    <property type="match status" value="1"/>
</dbReference>
<organism evidence="2 3">
    <name type="scientific">Effrenium voratum</name>
    <dbReference type="NCBI Taxonomy" id="2562239"/>
    <lineage>
        <taxon>Eukaryota</taxon>
        <taxon>Sar</taxon>
        <taxon>Alveolata</taxon>
        <taxon>Dinophyceae</taxon>
        <taxon>Suessiales</taxon>
        <taxon>Symbiodiniaceae</taxon>
        <taxon>Effrenium</taxon>
    </lineage>
</organism>
<name>A0AA36I4D2_9DINO</name>
<comment type="caution">
    <text evidence="2">The sequence shown here is derived from an EMBL/GenBank/DDBJ whole genome shotgun (WGS) entry which is preliminary data.</text>
</comment>
<dbReference type="PROSITE" id="PS50280">
    <property type="entry name" value="SET"/>
    <property type="match status" value="1"/>
</dbReference>
<dbReference type="EMBL" id="CAUJNA010000668">
    <property type="protein sequence ID" value="CAJ1379930.1"/>
    <property type="molecule type" value="Genomic_DNA"/>
</dbReference>
<accession>A0AA36I4D2</accession>
<keyword evidence="3" id="KW-1185">Reference proteome</keyword>
<feature type="domain" description="SET" evidence="1">
    <location>
        <begin position="24"/>
        <end position="191"/>
    </location>
</feature>
<evidence type="ECO:0000313" key="3">
    <source>
        <dbReference type="Proteomes" id="UP001178507"/>
    </source>
</evidence>
<dbReference type="Gene3D" id="2.170.270.10">
    <property type="entry name" value="SET domain"/>
    <property type="match status" value="1"/>
</dbReference>
<dbReference type="Proteomes" id="UP001178507">
    <property type="component" value="Unassembled WGS sequence"/>
</dbReference>
<dbReference type="PANTHER" id="PTHR47643:SF2">
    <property type="entry name" value="TPR DOMAIN PROTEIN (AFU_ORTHOLOGUE AFUA_5G12710)"/>
    <property type="match status" value="1"/>
</dbReference>
<gene>
    <name evidence="2" type="ORF">EVOR1521_LOCUS8015</name>
</gene>
<reference evidence="2" key="1">
    <citation type="submission" date="2023-08" db="EMBL/GenBank/DDBJ databases">
        <authorList>
            <person name="Chen Y."/>
            <person name="Shah S."/>
            <person name="Dougan E. K."/>
            <person name="Thang M."/>
            <person name="Chan C."/>
        </authorList>
    </citation>
    <scope>NUCLEOTIDE SEQUENCE</scope>
</reference>
<evidence type="ECO:0000313" key="2">
    <source>
        <dbReference type="EMBL" id="CAJ1379930.1"/>
    </source>
</evidence>
<protein>
    <recommendedName>
        <fullName evidence="1">SET domain-containing protein</fullName>
    </recommendedName>
</protein>
<evidence type="ECO:0000259" key="1">
    <source>
        <dbReference type="PROSITE" id="PS50280"/>
    </source>
</evidence>
<dbReference type="PANTHER" id="PTHR47643">
    <property type="entry name" value="TPR DOMAIN PROTEIN (AFU_ORTHOLOGUE AFUA_5G12710)"/>
    <property type="match status" value="1"/>
</dbReference>
<dbReference type="Pfam" id="PF00856">
    <property type="entry name" value="SET"/>
    <property type="match status" value="1"/>
</dbReference>
<sequence length="667" mass="70861">MAYDFERLLLLSPGEPCGVPECVGPVEVALVPGKHRGLVTTRRVAQGELLLANRALAISETPKLAEAARRSLEHCSQEDFDAFFLLCDGRRTPQQLPKLQASEASGPVSPLRQRRVGPDLPVEQVLAANAHELDAWDSGPSAPKKSGLFLIASLINHSCLPTSCRIFMGDFIFVRAAKALDAGEEVTDGYISVLQPAPERRRAIKHYGFELHDDRIFVEEALFAESIVQRLLAQIDVADTPEALARIVREAEALWEGLKVALGLYVLFCLLGAMAPAVDVMSVCQPPALDVPSVCHVKACDLAALDSEMLTNEFRPRASHHVCILPRGTAEESGVCSRAGWFSCSAGGTRTSGFCTGGSGTHGGGGSGTRTSHLCTGGSGTRTSYFCTGGSGTRTSHFCTGGSGTRTSYCCTGGSGTRTSHLCTGGSGTRTSYFCTGGSGTRTSHFCTGGSGTRTSYFCTGGSGTRTSHFCTGGSGTRTSYFCTGGSGTRTSHLCTGGSGTRTSYFCTGGSGSAVETSPVQTKGYKRFRAKMPEPVEFQEALQAAAALTDDQRQLILELATDVEGGNTGRVAYSKNPTEHCKVCGGQRHQVKWGEVRSAERTQASIPRGSLCYCCVRAAKDFGLRCRSYTVYRKAGALSVWRARSLLERRKLSNYSGDTCNCGTCLG</sequence>
<dbReference type="InterPro" id="IPR001214">
    <property type="entry name" value="SET_dom"/>
</dbReference>
<proteinExistence type="predicted"/>
<dbReference type="AlphaFoldDB" id="A0AA36I4D2"/>
<dbReference type="SUPFAM" id="SSF82199">
    <property type="entry name" value="SET domain"/>
    <property type="match status" value="1"/>
</dbReference>